<evidence type="ECO:0000256" key="3">
    <source>
        <dbReference type="ARBA" id="ARBA00004857"/>
    </source>
</evidence>
<accession>A0A5M9QJY3</accession>
<dbReference type="GO" id="GO:0006098">
    <property type="term" value="P:pentose-phosphate shunt"/>
    <property type="evidence" value="ECO:0007669"/>
    <property type="project" value="UniProtKB-UniRule"/>
</dbReference>
<dbReference type="Pfam" id="PF00923">
    <property type="entry name" value="TAL_FSA"/>
    <property type="match status" value="1"/>
</dbReference>
<keyword evidence="6 11" id="KW-0963">Cytoplasm</keyword>
<proteinExistence type="inferred from homology"/>
<keyword evidence="7 11" id="KW-0808">Transferase</keyword>
<evidence type="ECO:0000256" key="10">
    <source>
        <dbReference type="ARBA" id="ARBA00048810"/>
    </source>
</evidence>
<dbReference type="NCBIfam" id="NF003026">
    <property type="entry name" value="PRK03903.1"/>
    <property type="match status" value="1"/>
</dbReference>
<evidence type="ECO:0000313" key="13">
    <source>
        <dbReference type="Proteomes" id="UP000323707"/>
    </source>
</evidence>
<organism evidence="12 13">
    <name type="scientific">Helicobacter canis</name>
    <dbReference type="NCBI Taxonomy" id="29419"/>
    <lineage>
        <taxon>Bacteria</taxon>
        <taxon>Pseudomonadati</taxon>
        <taxon>Campylobacterota</taxon>
        <taxon>Epsilonproteobacteria</taxon>
        <taxon>Campylobacterales</taxon>
        <taxon>Helicobacteraceae</taxon>
        <taxon>Helicobacter</taxon>
    </lineage>
</organism>
<evidence type="ECO:0000256" key="6">
    <source>
        <dbReference type="ARBA" id="ARBA00022490"/>
    </source>
</evidence>
<gene>
    <name evidence="11" type="primary">tal</name>
    <name evidence="12" type="ORF">F4V45_09050</name>
</gene>
<feature type="active site" description="Schiff-base intermediate with substrate" evidence="11">
    <location>
        <position position="136"/>
    </location>
</feature>
<evidence type="ECO:0000256" key="7">
    <source>
        <dbReference type="ARBA" id="ARBA00022679"/>
    </source>
</evidence>
<reference evidence="12 13" key="1">
    <citation type="submission" date="2019-09" db="EMBL/GenBank/DDBJ databases">
        <title>Draft genome sequence of various Type strains from the CCUG.</title>
        <authorList>
            <person name="Pineiro-Iglesias B."/>
            <person name="Tunovic T."/>
            <person name="Unosson C."/>
            <person name="Inganas E."/>
            <person name="Ohlen M."/>
            <person name="Cardew S."/>
            <person name="Jensie-Markopoulos S."/>
            <person name="Salva-Serra F."/>
            <person name="Jaen-Luchoro D."/>
            <person name="Karlsson R."/>
            <person name="Svensson-Stadler L."/>
            <person name="Chun J."/>
            <person name="Moore E."/>
        </authorList>
    </citation>
    <scope>NUCLEOTIDE SEQUENCE [LARGE SCALE GENOMIC DNA]</scope>
    <source>
        <strain evidence="12 13">CCUG 32756T</strain>
    </source>
</reference>
<dbReference type="AlphaFoldDB" id="A0A5M9QJY3"/>
<comment type="catalytic activity">
    <reaction evidence="10 11">
        <text>D-sedoheptulose 7-phosphate + D-glyceraldehyde 3-phosphate = D-erythrose 4-phosphate + beta-D-fructose 6-phosphate</text>
        <dbReference type="Rhea" id="RHEA:17053"/>
        <dbReference type="ChEBI" id="CHEBI:16897"/>
        <dbReference type="ChEBI" id="CHEBI:57483"/>
        <dbReference type="ChEBI" id="CHEBI:57634"/>
        <dbReference type="ChEBI" id="CHEBI:59776"/>
        <dbReference type="EC" id="2.2.1.2"/>
    </reaction>
</comment>
<evidence type="ECO:0000256" key="5">
    <source>
        <dbReference type="ARBA" id="ARBA00013151"/>
    </source>
</evidence>
<dbReference type="Proteomes" id="UP000323707">
    <property type="component" value="Unassembled WGS sequence"/>
</dbReference>
<dbReference type="Gene3D" id="3.20.20.70">
    <property type="entry name" value="Aldolase class I"/>
    <property type="match status" value="1"/>
</dbReference>
<dbReference type="UniPathway" id="UPA00115">
    <property type="reaction ID" value="UER00414"/>
</dbReference>
<keyword evidence="9 11" id="KW-0704">Schiff base</keyword>
<comment type="subcellular location">
    <subcellularLocation>
        <location evidence="2 11">Cytoplasm</location>
    </subcellularLocation>
</comment>
<dbReference type="InterPro" id="IPR001585">
    <property type="entry name" value="TAL/FSA"/>
</dbReference>
<comment type="function">
    <text evidence="1 11">Transaldolase is important for the balance of metabolites in the pentose-phosphate pathway.</text>
</comment>
<evidence type="ECO:0000256" key="4">
    <source>
        <dbReference type="ARBA" id="ARBA00008426"/>
    </source>
</evidence>
<dbReference type="GO" id="GO:0004801">
    <property type="term" value="F:transaldolase activity"/>
    <property type="evidence" value="ECO:0007669"/>
    <property type="project" value="UniProtKB-UniRule"/>
</dbReference>
<dbReference type="NCBIfam" id="TIGR00876">
    <property type="entry name" value="tal_mycobact"/>
    <property type="match status" value="1"/>
</dbReference>
<comment type="pathway">
    <text evidence="3 11">Carbohydrate degradation; pentose phosphate pathway; D-glyceraldehyde 3-phosphate and beta-D-fructose 6-phosphate from D-ribose 5-phosphate and D-xylulose 5-phosphate (non-oxidative stage): step 2/3.</text>
</comment>
<dbReference type="InterPro" id="IPR018225">
    <property type="entry name" value="Transaldolase_AS"/>
</dbReference>
<dbReference type="PROSITE" id="PS01054">
    <property type="entry name" value="TRANSALDOLASE_1"/>
    <property type="match status" value="1"/>
</dbReference>
<dbReference type="PANTHER" id="PTHR10683:SF31">
    <property type="entry name" value="TRANSALDOLASE"/>
    <property type="match status" value="1"/>
</dbReference>
<keyword evidence="8 11" id="KW-0570">Pentose shunt</keyword>
<dbReference type="PIRSF" id="PIRSF036915">
    <property type="entry name" value="Trnald_Bac_Plnt"/>
    <property type="match status" value="1"/>
</dbReference>
<evidence type="ECO:0000256" key="1">
    <source>
        <dbReference type="ARBA" id="ARBA00003518"/>
    </source>
</evidence>
<dbReference type="EC" id="2.2.1.2" evidence="5 11"/>
<evidence type="ECO:0000256" key="11">
    <source>
        <dbReference type="HAMAP-Rule" id="MF_00493"/>
    </source>
</evidence>
<dbReference type="SUPFAM" id="SSF51569">
    <property type="entry name" value="Aldolase"/>
    <property type="match status" value="1"/>
</dbReference>
<evidence type="ECO:0000256" key="9">
    <source>
        <dbReference type="ARBA" id="ARBA00023270"/>
    </source>
</evidence>
<name>A0A5M9QJY3_9HELI</name>
<protein>
    <recommendedName>
        <fullName evidence="5 11">Transaldolase</fullName>
        <ecNumber evidence="5 11">2.2.1.2</ecNumber>
    </recommendedName>
</protein>
<comment type="caution">
    <text evidence="12">The sequence shown here is derived from an EMBL/GenBank/DDBJ whole genome shotgun (WGS) entry which is preliminary data.</text>
</comment>
<evidence type="ECO:0000256" key="8">
    <source>
        <dbReference type="ARBA" id="ARBA00023126"/>
    </source>
</evidence>
<dbReference type="GO" id="GO:0005975">
    <property type="term" value="P:carbohydrate metabolic process"/>
    <property type="evidence" value="ECO:0007669"/>
    <property type="project" value="InterPro"/>
</dbReference>
<dbReference type="InterPro" id="IPR004732">
    <property type="entry name" value="Transaldolase_2"/>
</dbReference>
<dbReference type="InterPro" id="IPR013785">
    <property type="entry name" value="Aldolase_TIM"/>
</dbReference>
<dbReference type="HAMAP" id="MF_00493">
    <property type="entry name" value="Transaldolase_2"/>
    <property type="match status" value="1"/>
</dbReference>
<sequence length="326" mass="35896">MYMKNSVKDFSLWCDFIERGFLQHDFATHLKEAHFVGATSNPSIFANAILHSSAYQAQLEQLRSAPKLCPKDIYESLAIEDIKLAAQALLGLYEADRDYGYISIEIDPTLSDDAKASIEEGRRLYESIGYENVMIKVPATEAGYEVMGALFKDGINVNATLVFSEKQAAQCARILDKNSKTNARAVISIFVSRFDSPIPPAEPLQPRLGILNAMVCYGAINELGNSRIRPLFASTGAKIQGLNPDYYITNLIAPHSVNTAPLATIEAFLQSPKERVIPWLEKKEASRAISELDLGKHTLESLQSTLLAEGLEAFKQSFSAMLASLA</sequence>
<dbReference type="GO" id="GO:0005737">
    <property type="term" value="C:cytoplasm"/>
    <property type="evidence" value="ECO:0007669"/>
    <property type="project" value="UniProtKB-SubCell"/>
</dbReference>
<dbReference type="PANTHER" id="PTHR10683">
    <property type="entry name" value="TRANSALDOLASE"/>
    <property type="match status" value="1"/>
</dbReference>
<comment type="similarity">
    <text evidence="4 11">Belongs to the transaldolase family. Type 2 subfamily.</text>
</comment>
<dbReference type="EMBL" id="VXKE01000023">
    <property type="protein sequence ID" value="KAA8707265.1"/>
    <property type="molecule type" value="Genomic_DNA"/>
</dbReference>
<evidence type="ECO:0000256" key="2">
    <source>
        <dbReference type="ARBA" id="ARBA00004496"/>
    </source>
</evidence>
<evidence type="ECO:0000313" key="12">
    <source>
        <dbReference type="EMBL" id="KAA8707265.1"/>
    </source>
</evidence>